<dbReference type="InterPro" id="IPR008754">
    <property type="entry name" value="Peptidase_M43"/>
</dbReference>
<evidence type="ECO:0008006" key="14">
    <source>
        <dbReference type="Google" id="ProtNLM"/>
    </source>
</evidence>
<keyword evidence="3" id="KW-0479">Metal-binding</keyword>
<keyword evidence="7" id="KW-0482">Metalloprotease</keyword>
<dbReference type="PANTHER" id="PTHR47466:SF1">
    <property type="entry name" value="METALLOPROTEASE MEP1 (AFU_ORTHOLOGUE AFUA_1G07730)-RELATED"/>
    <property type="match status" value="1"/>
</dbReference>
<accession>A0A3D9BE70</accession>
<dbReference type="SUPFAM" id="SSF55486">
    <property type="entry name" value="Metalloproteases ('zincins'), catalytic domain"/>
    <property type="match status" value="1"/>
</dbReference>
<reference evidence="12 13" key="1">
    <citation type="journal article" date="2006" name="Int. J. Syst. Evol. Microbiol.">
        <title>Chryseobacterium piscium sp. nov., isolated from fish of the South Atlantic Ocean off South Africa.</title>
        <authorList>
            <person name="de Beer H."/>
            <person name="Hugo C.J."/>
            <person name="Jooste P.J."/>
            <person name="Vancanneyt M."/>
            <person name="Coenye T."/>
            <person name="Vandamme P."/>
        </authorList>
    </citation>
    <scope>NUCLEOTIDE SEQUENCE [LARGE SCALE GENOMIC DNA]</scope>
    <source>
        <strain evidence="12 13">CCUG 51923</strain>
    </source>
</reference>
<gene>
    <name evidence="12" type="ORF">DRF62_16655</name>
</gene>
<evidence type="ECO:0000313" key="13">
    <source>
        <dbReference type="Proteomes" id="UP000256512"/>
    </source>
</evidence>
<protein>
    <recommendedName>
        <fullName evidence="14">Zinc metalloprotease</fullName>
    </recommendedName>
</protein>
<keyword evidence="5" id="KW-0378">Hydrolase</keyword>
<evidence type="ECO:0000313" key="12">
    <source>
        <dbReference type="EMBL" id="REC51819.1"/>
    </source>
</evidence>
<dbReference type="Pfam" id="PF05572">
    <property type="entry name" value="Peptidase_M43"/>
    <property type="match status" value="1"/>
</dbReference>
<evidence type="ECO:0000259" key="10">
    <source>
        <dbReference type="Pfam" id="PF05572"/>
    </source>
</evidence>
<proteinExistence type="inferred from homology"/>
<dbReference type="EMBL" id="QNVS01000067">
    <property type="protein sequence ID" value="REC51819.1"/>
    <property type="molecule type" value="Genomic_DNA"/>
</dbReference>
<evidence type="ECO:0000259" key="11">
    <source>
        <dbReference type="Pfam" id="PF18962"/>
    </source>
</evidence>
<dbReference type="AlphaFoldDB" id="A0A3D9BE70"/>
<evidence type="ECO:0000256" key="6">
    <source>
        <dbReference type="ARBA" id="ARBA00022833"/>
    </source>
</evidence>
<feature type="signal peptide" evidence="9">
    <location>
        <begin position="1"/>
        <end position="18"/>
    </location>
</feature>
<dbReference type="InterPro" id="IPR024079">
    <property type="entry name" value="MetalloPept_cat_dom_sf"/>
</dbReference>
<keyword evidence="8" id="KW-1015">Disulfide bond</keyword>
<feature type="domain" description="Peptidase M43 pregnancy-associated plasma-A" evidence="10">
    <location>
        <begin position="191"/>
        <end position="344"/>
    </location>
</feature>
<evidence type="ECO:0000256" key="7">
    <source>
        <dbReference type="ARBA" id="ARBA00023049"/>
    </source>
</evidence>
<dbReference type="Proteomes" id="UP000256512">
    <property type="component" value="Unassembled WGS sequence"/>
</dbReference>
<organism evidence="12 13">
    <name type="scientific">Chryseobacterium piscium</name>
    <dbReference type="NCBI Taxonomy" id="333702"/>
    <lineage>
        <taxon>Bacteria</taxon>
        <taxon>Pseudomonadati</taxon>
        <taxon>Bacteroidota</taxon>
        <taxon>Flavobacteriia</taxon>
        <taxon>Flavobacteriales</taxon>
        <taxon>Weeksellaceae</taxon>
        <taxon>Chryseobacterium group</taxon>
        <taxon>Chryseobacterium</taxon>
    </lineage>
</organism>
<evidence type="ECO:0000256" key="2">
    <source>
        <dbReference type="ARBA" id="ARBA00022670"/>
    </source>
</evidence>
<dbReference type="Gene3D" id="3.40.390.10">
    <property type="entry name" value="Collagenase (Catalytic Domain)"/>
    <property type="match status" value="1"/>
</dbReference>
<dbReference type="GO" id="GO:0008237">
    <property type="term" value="F:metallopeptidase activity"/>
    <property type="evidence" value="ECO:0007669"/>
    <property type="project" value="UniProtKB-KW"/>
</dbReference>
<evidence type="ECO:0000256" key="5">
    <source>
        <dbReference type="ARBA" id="ARBA00022801"/>
    </source>
</evidence>
<comment type="caution">
    <text evidence="12">The sequence shown here is derived from an EMBL/GenBank/DDBJ whole genome shotgun (WGS) entry which is preliminary data.</text>
</comment>
<evidence type="ECO:0000256" key="8">
    <source>
        <dbReference type="ARBA" id="ARBA00023157"/>
    </source>
</evidence>
<dbReference type="GO" id="GO:0006508">
    <property type="term" value="P:proteolysis"/>
    <property type="evidence" value="ECO:0007669"/>
    <property type="project" value="UniProtKB-KW"/>
</dbReference>
<dbReference type="Pfam" id="PF18962">
    <property type="entry name" value="Por_Secre_tail"/>
    <property type="match status" value="1"/>
</dbReference>
<dbReference type="PANTHER" id="PTHR47466">
    <property type="match status" value="1"/>
</dbReference>
<evidence type="ECO:0000256" key="4">
    <source>
        <dbReference type="ARBA" id="ARBA00022729"/>
    </source>
</evidence>
<dbReference type="NCBIfam" id="TIGR04183">
    <property type="entry name" value="Por_Secre_tail"/>
    <property type="match status" value="1"/>
</dbReference>
<dbReference type="GO" id="GO:0046872">
    <property type="term" value="F:metal ion binding"/>
    <property type="evidence" value="ECO:0007669"/>
    <property type="project" value="UniProtKB-KW"/>
</dbReference>
<dbReference type="CDD" id="cd04275">
    <property type="entry name" value="ZnMc_pappalysin_like"/>
    <property type="match status" value="1"/>
</dbReference>
<keyword evidence="6" id="KW-0862">Zinc</keyword>
<keyword evidence="2" id="KW-0645">Protease</keyword>
<dbReference type="InterPro" id="IPR026444">
    <property type="entry name" value="Secre_tail"/>
</dbReference>
<keyword evidence="4 9" id="KW-0732">Signal</keyword>
<sequence length="678" mass="72923">MKKSTVSKVILLFSIIFAATFNAQRLEGDKLVFGKAYTKDELKDENGIMRCASTGYEKYLQATDPKRMTDAQFEAWIKPLIEKSRSNKSQNGGIVTIPVVVHVIHSGQAYGVGSNITDEQVQSQITVMNNDYRKALGTPGYNTNPVGADIMIQFALAKVDPNGNPTNGINRVNLCQTSWATNEINATVKPQTIWNPTQYMNMWSVNFSDNTLLGYAQFPSNSTIPMPAGGAANTDGVVANYTTFGSTDYGSFPMNAPYNKGRTMTHEVGHFLGLRHIWGDATCGTDFCADTPTAHTANYSCNTAIASCDDASVFEMVRNYMDYTNDTCMNIFTLNQKDRITAVMNNSPRRVELKTSTKDQAIPLFANDAELKAEKICSSATTCGGTASVPLLFSLYNRGTSILTSAVISYTINGGAVQTYNWTGNLAQDKYAIISITATESSSISAQITSVNGTSDARASNNTAFAAVGGFTTTPVAGATAVSFTLQPDFYGTETTWTLKNSAGATLYSGGPYADGIADATGTQIVSLPALDTQTWNLPPDCYVFTINDSYGDGIELYGYYNVKDAAGNILISEGSVDFGPTQSKTFKVVLANLGTRDLNGAVKTDIQIYPNPVSDILNVTKVSDKATYKIYSAAGQLVGNGNISNGKINVSSLIKGAYVISIEDKGKESFNSKFIKK</sequence>
<evidence type="ECO:0000256" key="9">
    <source>
        <dbReference type="SAM" id="SignalP"/>
    </source>
</evidence>
<name>A0A3D9BE70_9FLAO</name>
<keyword evidence="13" id="KW-1185">Reference proteome</keyword>
<evidence type="ECO:0000256" key="1">
    <source>
        <dbReference type="ARBA" id="ARBA00008721"/>
    </source>
</evidence>
<feature type="chain" id="PRO_5017686045" description="Zinc metalloprotease" evidence="9">
    <location>
        <begin position="19"/>
        <end position="678"/>
    </location>
</feature>
<feature type="domain" description="Secretion system C-terminal sorting" evidence="11">
    <location>
        <begin position="609"/>
        <end position="676"/>
    </location>
</feature>
<comment type="similarity">
    <text evidence="1">Belongs to the peptidase M43B family.</text>
</comment>
<evidence type="ECO:0000256" key="3">
    <source>
        <dbReference type="ARBA" id="ARBA00022723"/>
    </source>
</evidence>